<dbReference type="GO" id="GO:0043190">
    <property type="term" value="C:ATP-binding cassette (ABC) transporter complex"/>
    <property type="evidence" value="ECO:0007669"/>
    <property type="project" value="InterPro"/>
</dbReference>
<dbReference type="InterPro" id="IPR030922">
    <property type="entry name" value="LptF"/>
</dbReference>
<comment type="subcellular location">
    <subcellularLocation>
        <location evidence="1">Cell inner membrane</location>
        <topology evidence="1">Multi-pass membrane protein</topology>
    </subcellularLocation>
</comment>
<evidence type="ECO:0000256" key="2">
    <source>
        <dbReference type="ARBA" id="ARBA00014213"/>
    </source>
</evidence>
<keyword evidence="6 9" id="KW-0812">Transmembrane</keyword>
<evidence type="ECO:0000313" key="10">
    <source>
        <dbReference type="EMBL" id="NOL51861.1"/>
    </source>
</evidence>
<feature type="transmembrane region" description="Helical" evidence="9">
    <location>
        <begin position="305"/>
        <end position="322"/>
    </location>
</feature>
<keyword evidence="11" id="KW-1185">Reference proteome</keyword>
<keyword evidence="3" id="KW-0813">Transport</keyword>
<keyword evidence="8 9" id="KW-0472">Membrane</keyword>
<keyword evidence="7 9" id="KW-1133">Transmembrane helix</keyword>
<organism evidence="10 11">
    <name type="scientific">Pelistega suis</name>
    <dbReference type="NCBI Taxonomy" id="1631957"/>
    <lineage>
        <taxon>Bacteria</taxon>
        <taxon>Pseudomonadati</taxon>
        <taxon>Pseudomonadota</taxon>
        <taxon>Betaproteobacteria</taxon>
        <taxon>Burkholderiales</taxon>
        <taxon>Alcaligenaceae</taxon>
        <taxon>Pelistega</taxon>
    </lineage>
</organism>
<feature type="transmembrane region" description="Helical" evidence="9">
    <location>
        <begin position="334"/>
        <end position="357"/>
    </location>
</feature>
<feature type="transmembrane region" description="Helical" evidence="9">
    <location>
        <begin position="12"/>
        <end position="36"/>
    </location>
</feature>
<dbReference type="NCBIfam" id="TIGR04407">
    <property type="entry name" value="LptF_YjgP"/>
    <property type="match status" value="1"/>
</dbReference>
<proteinExistence type="predicted"/>
<accession>A0A849P5G4</accession>
<sequence length="368" mass="40996">MSLFKRSVVAEILSHAGVVFSTLIIVWLSVLLVRLLGEAAAGTIGADVVIAISAFSSITALPIILIVSLFIAILTTISRNYREQEMFVWFSSGVSLANWINPVFRIAIPVALLLTVLTMVSSPWAYRQAEEYRQRYAQRSDIAKVAQGQFLETARGQRVFFIEPSENKENEMGSVFAREINANGTVSFISAQYANFKTDEKTQERFIELGPGSRYDLLPQSPEVRVAAFDEVTLRLENDNAVSENTIRTIALQQLKARPSELLLKDKRPHSDAQLMWRVSLPIALLNLALLAIPLGSVNPRMGKSGSIIIAALVGLLYMNLLNMMRGWIGSGKFDFWTGTILVNAIFFLFAMAMFWWKTRVKAPKSAT</sequence>
<evidence type="ECO:0000256" key="7">
    <source>
        <dbReference type="ARBA" id="ARBA00022989"/>
    </source>
</evidence>
<evidence type="ECO:0000256" key="1">
    <source>
        <dbReference type="ARBA" id="ARBA00004429"/>
    </source>
</evidence>
<evidence type="ECO:0000256" key="4">
    <source>
        <dbReference type="ARBA" id="ARBA00022475"/>
    </source>
</evidence>
<dbReference type="EMBL" id="JABGBN010000004">
    <property type="protein sequence ID" value="NOL51861.1"/>
    <property type="molecule type" value="Genomic_DNA"/>
</dbReference>
<dbReference type="PANTHER" id="PTHR33529:SF7">
    <property type="entry name" value="LIPOPOLYSACCHARIDE EXPORT SYSTEM PERMEASE PROTEIN LPTF"/>
    <property type="match status" value="1"/>
</dbReference>
<reference evidence="10 11" key="1">
    <citation type="submission" date="2020-05" db="EMBL/GenBank/DDBJ databases">
        <authorList>
            <person name="Niu N."/>
        </authorList>
    </citation>
    <scope>NUCLEOTIDE SEQUENCE [LARGE SCALE GENOMIC DNA]</scope>
    <source>
        <strain evidence="10 11">3340-03</strain>
    </source>
</reference>
<dbReference type="GO" id="GO:0055085">
    <property type="term" value="P:transmembrane transport"/>
    <property type="evidence" value="ECO:0007669"/>
    <property type="project" value="InterPro"/>
</dbReference>
<dbReference type="GO" id="GO:0015920">
    <property type="term" value="P:lipopolysaccharide transport"/>
    <property type="evidence" value="ECO:0007669"/>
    <property type="project" value="TreeGrafter"/>
</dbReference>
<dbReference type="RefSeq" id="WP_171680557.1">
    <property type="nucleotide sequence ID" value="NZ_JABGBN010000004.1"/>
</dbReference>
<feature type="transmembrane region" description="Helical" evidence="9">
    <location>
        <begin position="48"/>
        <end position="74"/>
    </location>
</feature>
<evidence type="ECO:0000256" key="5">
    <source>
        <dbReference type="ARBA" id="ARBA00022519"/>
    </source>
</evidence>
<evidence type="ECO:0000256" key="3">
    <source>
        <dbReference type="ARBA" id="ARBA00022448"/>
    </source>
</evidence>
<dbReference type="Pfam" id="PF03739">
    <property type="entry name" value="LptF_LptG"/>
    <property type="match status" value="1"/>
</dbReference>
<keyword evidence="5" id="KW-0997">Cell inner membrane</keyword>
<dbReference type="PANTHER" id="PTHR33529">
    <property type="entry name" value="SLR0882 PROTEIN-RELATED"/>
    <property type="match status" value="1"/>
</dbReference>
<gene>
    <name evidence="10" type="primary">lptF</name>
    <name evidence="10" type="ORF">HKX39_06725</name>
</gene>
<evidence type="ECO:0000256" key="9">
    <source>
        <dbReference type="SAM" id="Phobius"/>
    </source>
</evidence>
<evidence type="ECO:0000256" key="6">
    <source>
        <dbReference type="ARBA" id="ARBA00022692"/>
    </source>
</evidence>
<evidence type="ECO:0000313" key="11">
    <source>
        <dbReference type="Proteomes" id="UP000537862"/>
    </source>
</evidence>
<evidence type="ECO:0000256" key="8">
    <source>
        <dbReference type="ARBA" id="ARBA00023136"/>
    </source>
</evidence>
<keyword evidence="4" id="KW-1003">Cell membrane</keyword>
<feature type="transmembrane region" description="Helical" evidence="9">
    <location>
        <begin position="107"/>
        <end position="126"/>
    </location>
</feature>
<dbReference type="AlphaFoldDB" id="A0A849P5G4"/>
<name>A0A849P5G4_9BURK</name>
<comment type="caution">
    <text evidence="10">The sequence shown here is derived from an EMBL/GenBank/DDBJ whole genome shotgun (WGS) entry which is preliminary data.</text>
</comment>
<dbReference type="Proteomes" id="UP000537862">
    <property type="component" value="Unassembled WGS sequence"/>
</dbReference>
<protein>
    <recommendedName>
        <fullName evidence="2">Lipopolysaccharide export system permease protein LptF</fullName>
    </recommendedName>
</protein>
<feature type="transmembrane region" description="Helical" evidence="9">
    <location>
        <begin position="275"/>
        <end position="293"/>
    </location>
</feature>
<dbReference type="InterPro" id="IPR005495">
    <property type="entry name" value="LptG/LptF_permease"/>
</dbReference>